<proteinExistence type="predicted"/>
<accession>A0A834TJ76</accession>
<protein>
    <submittedName>
        <fullName evidence="1">Uncharacterized protein</fullName>
    </submittedName>
</protein>
<dbReference type="Proteomes" id="UP000634136">
    <property type="component" value="Unassembled WGS sequence"/>
</dbReference>
<evidence type="ECO:0000313" key="1">
    <source>
        <dbReference type="EMBL" id="KAF7822099.1"/>
    </source>
</evidence>
<comment type="caution">
    <text evidence="1">The sequence shown here is derived from an EMBL/GenBank/DDBJ whole genome shotgun (WGS) entry which is preliminary data.</text>
</comment>
<reference evidence="1" key="1">
    <citation type="submission" date="2020-09" db="EMBL/GenBank/DDBJ databases">
        <title>Genome-Enabled Discovery of Anthraquinone Biosynthesis in Senna tora.</title>
        <authorList>
            <person name="Kang S.-H."/>
            <person name="Pandey R.P."/>
            <person name="Lee C.-M."/>
            <person name="Sim J.-S."/>
            <person name="Jeong J.-T."/>
            <person name="Choi B.-S."/>
            <person name="Jung M."/>
            <person name="Ginzburg D."/>
            <person name="Zhao K."/>
            <person name="Won S.Y."/>
            <person name="Oh T.-J."/>
            <person name="Yu Y."/>
            <person name="Kim N.-H."/>
            <person name="Lee O.R."/>
            <person name="Lee T.-H."/>
            <person name="Bashyal P."/>
            <person name="Kim T.-S."/>
            <person name="Lee W.-H."/>
            <person name="Kawkins C."/>
            <person name="Kim C.-K."/>
            <person name="Kim J.S."/>
            <person name="Ahn B.O."/>
            <person name="Rhee S.Y."/>
            <person name="Sohng J.K."/>
        </authorList>
    </citation>
    <scope>NUCLEOTIDE SEQUENCE</scope>
    <source>
        <tissue evidence="1">Leaf</tissue>
    </source>
</reference>
<keyword evidence="2" id="KW-1185">Reference proteome</keyword>
<sequence length="42" mass="4684">MGACALTPHVVCGRREIGLIEEEAKPQKEKRLSQKNCVFSNI</sequence>
<organism evidence="1 2">
    <name type="scientific">Senna tora</name>
    <dbReference type="NCBI Taxonomy" id="362788"/>
    <lineage>
        <taxon>Eukaryota</taxon>
        <taxon>Viridiplantae</taxon>
        <taxon>Streptophyta</taxon>
        <taxon>Embryophyta</taxon>
        <taxon>Tracheophyta</taxon>
        <taxon>Spermatophyta</taxon>
        <taxon>Magnoliopsida</taxon>
        <taxon>eudicotyledons</taxon>
        <taxon>Gunneridae</taxon>
        <taxon>Pentapetalae</taxon>
        <taxon>rosids</taxon>
        <taxon>fabids</taxon>
        <taxon>Fabales</taxon>
        <taxon>Fabaceae</taxon>
        <taxon>Caesalpinioideae</taxon>
        <taxon>Cassia clade</taxon>
        <taxon>Senna</taxon>
    </lineage>
</organism>
<evidence type="ECO:0000313" key="2">
    <source>
        <dbReference type="Proteomes" id="UP000634136"/>
    </source>
</evidence>
<dbReference type="AlphaFoldDB" id="A0A834TJ76"/>
<dbReference type="EMBL" id="JAAIUW010000008">
    <property type="protein sequence ID" value="KAF7822099.1"/>
    <property type="molecule type" value="Genomic_DNA"/>
</dbReference>
<gene>
    <name evidence="1" type="ORF">G2W53_027554</name>
</gene>
<name>A0A834TJ76_9FABA</name>